<evidence type="ECO:0000313" key="2">
    <source>
        <dbReference type="Proteomes" id="UP000085678"/>
    </source>
</evidence>
<dbReference type="Proteomes" id="UP000085678">
    <property type="component" value="Unplaced"/>
</dbReference>
<dbReference type="GO" id="GO:0005737">
    <property type="term" value="C:cytoplasm"/>
    <property type="evidence" value="ECO:0007669"/>
    <property type="project" value="TreeGrafter"/>
</dbReference>
<dbReference type="PROSITE" id="PS51221">
    <property type="entry name" value="TTL"/>
    <property type="match status" value="1"/>
</dbReference>
<accession>A0A1S3JH94</accession>
<keyword evidence="2" id="KW-1185">Reference proteome</keyword>
<dbReference type="PANTHER" id="PTHR46088:SF1">
    <property type="entry name" value="TUBULIN--TYROSINE LIGASE-LIKE PROTEIN 12"/>
    <property type="match status" value="1"/>
</dbReference>
<name>A0A1S3JH94_LINAN</name>
<protein>
    <submittedName>
        <fullName evidence="3">Tubulin--tyrosine ligase-like protein 12</fullName>
    </submittedName>
</protein>
<dbReference type="STRING" id="7574.A0A1S3JH94"/>
<dbReference type="GeneID" id="106173071"/>
<sequence length="628" mass="73388">MPHATAEPQVQFSYADFVKLHRVQLESAAVPERYWHTLHVKLKDEVFDAGSVFGLMRVEHVDEDGEETGKYSWKAAVTDDEGVDYLDEKHIYLIDHAWSYSADKARAQLRVVPGLAERMAGIMDLKTEGKTKEEIVEEIFNEMWKYNQTYSFANAPKGSEESFAVWYIMDEFGSRIQHSYEPSCRLVPFFYVPMQLTFSILFPVKNLEEGEEITRDYAENTDDPLVKKAKLLPWVPADMTYIGHQQEEPGEEYFEKYRREEPLPNLDKTFPPLPRDRRIKVFTDEQYLQQYLTSDRFKLVNNAKDADILWLMEHFFDHKEFSEEMPEKFINQFPHEAVLTVKDLMPIVARRVSSTTEQQDELESQPYWLSQTYNLNTELPQFASLFQKRESKGLDNHWICKPYNLSRGLDIHITSNLNYIIKLSDSGPKVACKYLDDTVLFHRPEIGGVKFDLRWFVMLCGVQPLKLCVCKTFYPRFPCKPFSLDDLDDFEKHFTSMTYVSPQNVVEVYRSDFISRLEEQYPGHHWEDVEKKILKALQELFTAAYSAPPPRGIAPSPQSRAMYGIDIMLKWRTDQNGERYMQPIILEVNFTPDCSRVCKHYPDFYNDMFAVAFLDDDVIGKPLVVLTS</sequence>
<dbReference type="Pfam" id="PF03133">
    <property type="entry name" value="TTL"/>
    <property type="match status" value="1"/>
</dbReference>
<evidence type="ECO:0000313" key="3">
    <source>
        <dbReference type="RefSeq" id="XP_013409511.1"/>
    </source>
</evidence>
<dbReference type="KEGG" id="lak:106173071"/>
<dbReference type="OrthoDB" id="60477at2759"/>
<dbReference type="InterPro" id="IPR004344">
    <property type="entry name" value="TTL/TTLL_fam"/>
</dbReference>
<dbReference type="RefSeq" id="XP_013409511.1">
    <property type="nucleotide sequence ID" value="XM_013554057.1"/>
</dbReference>
<gene>
    <name evidence="3" type="primary">LOC106173071</name>
</gene>
<dbReference type="Pfam" id="PF25556">
    <property type="entry name" value="SET_TTL"/>
    <property type="match status" value="1"/>
</dbReference>
<dbReference type="Gene3D" id="3.30.470.20">
    <property type="entry name" value="ATP-grasp fold, B domain"/>
    <property type="match status" value="1"/>
</dbReference>
<reference evidence="3" key="1">
    <citation type="submission" date="2025-08" db="UniProtKB">
        <authorList>
            <consortium name="RefSeq"/>
        </authorList>
    </citation>
    <scope>IDENTIFICATION</scope>
    <source>
        <tissue evidence="3">Gonads</tissue>
    </source>
</reference>
<dbReference type="AlphaFoldDB" id="A0A1S3JH94"/>
<dbReference type="InterPro" id="IPR046341">
    <property type="entry name" value="SET_dom_sf"/>
</dbReference>
<dbReference type="InterPro" id="IPR057954">
    <property type="entry name" value="SET_TTL12"/>
</dbReference>
<evidence type="ECO:0000259" key="1">
    <source>
        <dbReference type="Pfam" id="PF25556"/>
    </source>
</evidence>
<dbReference type="InParanoid" id="A0A1S3JH94"/>
<dbReference type="PANTHER" id="PTHR46088">
    <property type="entry name" value="TUBULIN--TYROSINE LIGASE-LIKE PROTEIN 12"/>
    <property type="match status" value="1"/>
</dbReference>
<feature type="domain" description="Tubulin--tyrosine ligase-like protein 12 SET-like" evidence="1">
    <location>
        <begin position="69"/>
        <end position="238"/>
    </location>
</feature>
<proteinExistence type="predicted"/>
<dbReference type="FunCoup" id="A0A1S3JH94">
    <property type="interactions" value="2080"/>
</dbReference>
<organism evidence="2 3">
    <name type="scientific">Lingula anatina</name>
    <name type="common">Brachiopod</name>
    <name type="synonym">Lingula unguis</name>
    <dbReference type="NCBI Taxonomy" id="7574"/>
    <lineage>
        <taxon>Eukaryota</taxon>
        <taxon>Metazoa</taxon>
        <taxon>Spiralia</taxon>
        <taxon>Lophotrochozoa</taxon>
        <taxon>Brachiopoda</taxon>
        <taxon>Linguliformea</taxon>
        <taxon>Lingulata</taxon>
        <taxon>Lingulida</taxon>
        <taxon>Linguloidea</taxon>
        <taxon>Lingulidae</taxon>
        <taxon>Lingula</taxon>
    </lineage>
</organism>
<dbReference type="InterPro" id="IPR027749">
    <property type="entry name" value="TTLL12"/>
</dbReference>
<dbReference type="SUPFAM" id="SSF82199">
    <property type="entry name" value="SET domain"/>
    <property type="match status" value="1"/>
</dbReference>